<dbReference type="Proteomes" id="UP000034883">
    <property type="component" value="Chromosome"/>
</dbReference>
<evidence type="ECO:0000256" key="3">
    <source>
        <dbReference type="SAM" id="MobiDB-lite"/>
    </source>
</evidence>
<dbReference type="AlphaFoldDB" id="A0A0F6YHE9"/>
<dbReference type="InterPro" id="IPR025943">
    <property type="entry name" value="Sigma_54_int_dom_ATP-bd_2"/>
</dbReference>
<dbReference type="STRING" id="927083.DB32_002177"/>
<gene>
    <name evidence="6" type="ORF">DB32_002177</name>
</gene>
<proteinExistence type="predicted"/>
<dbReference type="FunFam" id="3.40.50.300:FF:000006">
    <property type="entry name" value="DNA-binding transcriptional regulator NtrC"/>
    <property type="match status" value="1"/>
</dbReference>
<evidence type="ECO:0000256" key="1">
    <source>
        <dbReference type="ARBA" id="ARBA00022741"/>
    </source>
</evidence>
<dbReference type="PROSITE" id="PS00676">
    <property type="entry name" value="SIGMA54_INTERACT_2"/>
    <property type="match status" value="1"/>
</dbReference>
<dbReference type="RefSeq" id="WP_053232304.1">
    <property type="nucleotide sequence ID" value="NZ_CP011125.1"/>
</dbReference>
<dbReference type="PROSITE" id="PS50045">
    <property type="entry name" value="SIGMA54_INTERACT_4"/>
    <property type="match status" value="1"/>
</dbReference>
<dbReference type="Pfam" id="PF00498">
    <property type="entry name" value="FHA"/>
    <property type="match status" value="1"/>
</dbReference>
<dbReference type="GO" id="GO:0005524">
    <property type="term" value="F:ATP binding"/>
    <property type="evidence" value="ECO:0007669"/>
    <property type="project" value="UniProtKB-KW"/>
</dbReference>
<dbReference type="PANTHER" id="PTHR32071:SF57">
    <property type="entry name" value="C4-DICARBOXYLATE TRANSPORT TRANSCRIPTIONAL REGULATORY PROTEIN DCTD"/>
    <property type="match status" value="1"/>
</dbReference>
<dbReference type="SMART" id="SM00240">
    <property type="entry name" value="FHA"/>
    <property type="match status" value="1"/>
</dbReference>
<feature type="region of interest" description="Disordered" evidence="3">
    <location>
        <begin position="379"/>
        <end position="415"/>
    </location>
</feature>
<dbReference type="KEGG" id="samy:DB32_002177"/>
<dbReference type="GO" id="GO:0006355">
    <property type="term" value="P:regulation of DNA-templated transcription"/>
    <property type="evidence" value="ECO:0007669"/>
    <property type="project" value="InterPro"/>
</dbReference>
<dbReference type="CDD" id="cd00009">
    <property type="entry name" value="AAA"/>
    <property type="match status" value="1"/>
</dbReference>
<organism evidence="6 7">
    <name type="scientific">Sandaracinus amylolyticus</name>
    <dbReference type="NCBI Taxonomy" id="927083"/>
    <lineage>
        <taxon>Bacteria</taxon>
        <taxon>Pseudomonadati</taxon>
        <taxon>Myxococcota</taxon>
        <taxon>Polyangia</taxon>
        <taxon>Polyangiales</taxon>
        <taxon>Sandaracinaceae</taxon>
        <taxon>Sandaracinus</taxon>
    </lineage>
</organism>
<dbReference type="InterPro" id="IPR027417">
    <property type="entry name" value="P-loop_NTPase"/>
</dbReference>
<sequence length="462" mass="49593">MGWDEDRTDQSSRRAPAARPLVATLVVLHGPRGVAEPRTVVLSPGETTIGRAAAPRTIQLEDARVSRRHALVEVSPRGAVLRDMASSHGTFVGSARIETPRVLADGDVIRTGDSFLLFRVRPLDAPDAPIAGLSGSAPAIAQLRSKIALVAPTDVNVLVIGESGTGKELVAQAIHEMSARRGRFVAVNTSAIPESLAESHLFGHAAGAFTGAKTSHPGYFEQAAGGTLFLDEIGEMPLPLQAKLLRVIEERAVVPVGATQPRAVDVRIVAATHRSLESAVERGTFRGDLFARLSDVLLRTPALRERREDVLPLLARTLGPHAPPLDPDLVEALLLHGWPYNVRELIKIATELRVLGAGSATLDLSMIASRLGRRVDTGPLLAPSAIDEPTQVTAKADTRPPPREPEPEPRDAPSPEVVSALYREHEGNISRIARALGRSRRQVHRYLEAAGLRKKGDPDDET</sequence>
<dbReference type="InterPro" id="IPR009057">
    <property type="entry name" value="Homeodomain-like_sf"/>
</dbReference>
<keyword evidence="2" id="KW-0067">ATP-binding</keyword>
<dbReference type="Gene3D" id="1.10.8.60">
    <property type="match status" value="1"/>
</dbReference>
<feature type="domain" description="FHA" evidence="4">
    <location>
        <begin position="47"/>
        <end position="97"/>
    </location>
</feature>
<evidence type="ECO:0000313" key="7">
    <source>
        <dbReference type="Proteomes" id="UP000034883"/>
    </source>
</evidence>
<feature type="compositionally biased region" description="Basic and acidic residues" evidence="3">
    <location>
        <begin position="396"/>
        <end position="413"/>
    </location>
</feature>
<dbReference type="InterPro" id="IPR002078">
    <property type="entry name" value="Sigma_54_int"/>
</dbReference>
<dbReference type="SMART" id="SM00382">
    <property type="entry name" value="AAA"/>
    <property type="match status" value="1"/>
</dbReference>
<dbReference type="PROSITE" id="PS00675">
    <property type="entry name" value="SIGMA54_INTERACT_1"/>
    <property type="match status" value="1"/>
</dbReference>
<reference evidence="6 7" key="1">
    <citation type="submission" date="2015-03" db="EMBL/GenBank/DDBJ databases">
        <title>Genome assembly of Sandaracinus amylolyticus DSM 53668.</title>
        <authorList>
            <person name="Sharma G."/>
            <person name="Subramanian S."/>
        </authorList>
    </citation>
    <scope>NUCLEOTIDE SEQUENCE [LARGE SCALE GENOMIC DNA]</scope>
    <source>
        <strain evidence="6 7">DSM 53668</strain>
    </source>
</reference>
<dbReference type="Gene3D" id="3.40.50.300">
    <property type="entry name" value="P-loop containing nucleotide triphosphate hydrolases"/>
    <property type="match status" value="1"/>
</dbReference>
<dbReference type="InterPro" id="IPR000253">
    <property type="entry name" value="FHA_dom"/>
</dbReference>
<dbReference type="InterPro" id="IPR008984">
    <property type="entry name" value="SMAD_FHA_dom_sf"/>
</dbReference>
<dbReference type="SUPFAM" id="SSF49879">
    <property type="entry name" value="SMAD/FHA domain"/>
    <property type="match status" value="1"/>
</dbReference>
<keyword evidence="1" id="KW-0547">Nucleotide-binding</keyword>
<feature type="domain" description="Sigma-54 factor interaction" evidence="5">
    <location>
        <begin position="133"/>
        <end position="354"/>
    </location>
</feature>
<dbReference type="SUPFAM" id="SSF46689">
    <property type="entry name" value="Homeodomain-like"/>
    <property type="match status" value="1"/>
</dbReference>
<evidence type="ECO:0000259" key="4">
    <source>
        <dbReference type="PROSITE" id="PS50006"/>
    </source>
</evidence>
<keyword evidence="6" id="KW-0282">Flagellum</keyword>
<dbReference type="SUPFAM" id="SSF52540">
    <property type="entry name" value="P-loop containing nucleoside triphosphate hydrolases"/>
    <property type="match status" value="1"/>
</dbReference>
<keyword evidence="6" id="KW-0966">Cell projection</keyword>
<evidence type="ECO:0000256" key="2">
    <source>
        <dbReference type="ARBA" id="ARBA00022840"/>
    </source>
</evidence>
<dbReference type="EMBL" id="CP011125">
    <property type="protein sequence ID" value="AKF05028.1"/>
    <property type="molecule type" value="Genomic_DNA"/>
</dbReference>
<dbReference type="InterPro" id="IPR025662">
    <property type="entry name" value="Sigma_54_int_dom_ATP-bd_1"/>
</dbReference>
<dbReference type="CDD" id="cd00060">
    <property type="entry name" value="FHA"/>
    <property type="match status" value="1"/>
</dbReference>
<dbReference type="PROSITE" id="PS50006">
    <property type="entry name" value="FHA_DOMAIN"/>
    <property type="match status" value="1"/>
</dbReference>
<keyword evidence="7" id="KW-1185">Reference proteome</keyword>
<evidence type="ECO:0000259" key="5">
    <source>
        <dbReference type="PROSITE" id="PS50045"/>
    </source>
</evidence>
<name>A0A0F6YHE9_9BACT</name>
<dbReference type="Pfam" id="PF00158">
    <property type="entry name" value="Sigma54_activat"/>
    <property type="match status" value="1"/>
</dbReference>
<keyword evidence="6" id="KW-0969">Cilium</keyword>
<dbReference type="InterPro" id="IPR003593">
    <property type="entry name" value="AAA+_ATPase"/>
</dbReference>
<protein>
    <submittedName>
        <fullName evidence="6">Flagellar regulatory protein FleQ</fullName>
    </submittedName>
</protein>
<evidence type="ECO:0000313" key="6">
    <source>
        <dbReference type="EMBL" id="AKF05028.1"/>
    </source>
</evidence>
<dbReference type="Gene3D" id="2.60.200.20">
    <property type="match status" value="1"/>
</dbReference>
<dbReference type="Gene3D" id="1.10.10.60">
    <property type="entry name" value="Homeodomain-like"/>
    <property type="match status" value="1"/>
</dbReference>
<dbReference type="PANTHER" id="PTHR32071">
    <property type="entry name" value="TRANSCRIPTIONAL REGULATORY PROTEIN"/>
    <property type="match status" value="1"/>
</dbReference>
<accession>A0A0F6YHE9</accession>